<dbReference type="GO" id="GO:0016020">
    <property type="term" value="C:membrane"/>
    <property type="evidence" value="ECO:0007669"/>
    <property type="project" value="TreeGrafter"/>
</dbReference>
<proteinExistence type="inferred from homology"/>
<dbReference type="Gene3D" id="1.25.50.20">
    <property type="match status" value="1"/>
</dbReference>
<dbReference type="InterPro" id="IPR050344">
    <property type="entry name" value="Peptidase_M1_aminopeptidases"/>
</dbReference>
<reference evidence="5" key="1">
    <citation type="submission" date="2017-02" db="UniProtKB">
        <authorList>
            <consortium name="WormBaseParasite"/>
        </authorList>
    </citation>
    <scope>IDENTIFICATION</scope>
</reference>
<dbReference type="WBParaSite" id="ASIM_0000114201-mRNA-1">
    <property type="protein sequence ID" value="ASIM_0000114201-mRNA-1"/>
    <property type="gene ID" value="ASIM_0000114201"/>
</dbReference>
<comment type="similarity">
    <text evidence="1">Belongs to the peptidase M1 family.</text>
</comment>
<accession>A0A0M3J0U8</accession>
<organism evidence="5">
    <name type="scientific">Anisakis simplex</name>
    <name type="common">Herring worm</name>
    <dbReference type="NCBI Taxonomy" id="6269"/>
    <lineage>
        <taxon>Eukaryota</taxon>
        <taxon>Metazoa</taxon>
        <taxon>Ecdysozoa</taxon>
        <taxon>Nematoda</taxon>
        <taxon>Chromadorea</taxon>
        <taxon>Rhabditida</taxon>
        <taxon>Spirurina</taxon>
        <taxon>Ascaridomorpha</taxon>
        <taxon>Ascaridoidea</taxon>
        <taxon>Anisakidae</taxon>
        <taxon>Anisakis</taxon>
        <taxon>Anisakis simplex complex</taxon>
    </lineage>
</organism>
<dbReference type="OrthoDB" id="5811161at2759"/>
<sequence length="334" mass="38430">MYRVWYDESTWAPIRAQLRSDFNAFDELTRAQFISDAIALRERGSLPWSRVIEFASYLSKETEFAPHYAFKSVRDQLMSAFKNTADTPKINKYIQRTFETAYDIGWANNTDWTMAALATLATNGMCKTALPECLEKTKTLFEQFLTNCQYSTTGTGLCNSEVRPDVRRTQYCYGLAQTPTGHELVNRLYEWFKTNSHYFHRDADNLLNAMACTTDDDKMNSFISDIVEGKYPESALHMVAVHDTTDHVLWNYFKLNTEQVIYGVPSFNSYMTAAVGTWNQAENIKEMDDFIAGIELSGDNLAVINELKKNIQQNIDWLAKNRDEIMTAIEQELQ</sequence>
<gene>
    <name evidence="3" type="ORF">ASIM_LOCUS1029</name>
</gene>
<protein>
    <submittedName>
        <fullName evidence="5">ERAP1_C domain-containing protein</fullName>
    </submittedName>
</protein>
<reference evidence="3 4" key="2">
    <citation type="submission" date="2018-11" db="EMBL/GenBank/DDBJ databases">
        <authorList>
            <consortium name="Pathogen Informatics"/>
        </authorList>
    </citation>
    <scope>NUCLEOTIDE SEQUENCE [LARGE SCALE GENOMIC DNA]</scope>
</reference>
<dbReference type="GO" id="GO:0043171">
    <property type="term" value="P:peptide catabolic process"/>
    <property type="evidence" value="ECO:0007669"/>
    <property type="project" value="TreeGrafter"/>
</dbReference>
<dbReference type="Pfam" id="PF11838">
    <property type="entry name" value="ERAP1_C"/>
    <property type="match status" value="1"/>
</dbReference>
<dbReference type="GO" id="GO:0006508">
    <property type="term" value="P:proteolysis"/>
    <property type="evidence" value="ECO:0007669"/>
    <property type="project" value="TreeGrafter"/>
</dbReference>
<evidence type="ECO:0000313" key="5">
    <source>
        <dbReference type="WBParaSite" id="ASIM_0000114201-mRNA-1"/>
    </source>
</evidence>
<name>A0A0M3J0U8_ANISI</name>
<dbReference type="PANTHER" id="PTHR11533">
    <property type="entry name" value="PROTEASE M1 ZINC METALLOPROTEASE"/>
    <property type="match status" value="1"/>
</dbReference>
<evidence type="ECO:0000313" key="4">
    <source>
        <dbReference type="Proteomes" id="UP000267096"/>
    </source>
</evidence>
<dbReference type="AlphaFoldDB" id="A0A0M3J0U8"/>
<dbReference type="EMBL" id="UYRR01000946">
    <property type="protein sequence ID" value="VDK18341.1"/>
    <property type="molecule type" value="Genomic_DNA"/>
</dbReference>
<dbReference type="InterPro" id="IPR024571">
    <property type="entry name" value="ERAP1-like_C_dom"/>
</dbReference>
<feature type="domain" description="ERAP1-like C-terminal" evidence="2">
    <location>
        <begin position="2"/>
        <end position="300"/>
    </location>
</feature>
<dbReference type="GO" id="GO:0070006">
    <property type="term" value="F:metalloaminopeptidase activity"/>
    <property type="evidence" value="ECO:0007669"/>
    <property type="project" value="TreeGrafter"/>
</dbReference>
<dbReference type="PANTHER" id="PTHR11533:SF299">
    <property type="entry name" value="AMINOPEPTIDASE"/>
    <property type="match status" value="1"/>
</dbReference>
<evidence type="ECO:0000259" key="2">
    <source>
        <dbReference type="Pfam" id="PF11838"/>
    </source>
</evidence>
<dbReference type="GO" id="GO:0042277">
    <property type="term" value="F:peptide binding"/>
    <property type="evidence" value="ECO:0007669"/>
    <property type="project" value="TreeGrafter"/>
</dbReference>
<dbReference type="Proteomes" id="UP000267096">
    <property type="component" value="Unassembled WGS sequence"/>
</dbReference>
<dbReference type="GO" id="GO:0008270">
    <property type="term" value="F:zinc ion binding"/>
    <property type="evidence" value="ECO:0007669"/>
    <property type="project" value="TreeGrafter"/>
</dbReference>
<dbReference type="GO" id="GO:0005615">
    <property type="term" value="C:extracellular space"/>
    <property type="evidence" value="ECO:0007669"/>
    <property type="project" value="TreeGrafter"/>
</dbReference>
<evidence type="ECO:0000256" key="1">
    <source>
        <dbReference type="ARBA" id="ARBA00010136"/>
    </source>
</evidence>
<evidence type="ECO:0000313" key="3">
    <source>
        <dbReference type="EMBL" id="VDK18341.1"/>
    </source>
</evidence>
<dbReference type="GO" id="GO:0005737">
    <property type="term" value="C:cytoplasm"/>
    <property type="evidence" value="ECO:0007669"/>
    <property type="project" value="TreeGrafter"/>
</dbReference>
<keyword evidence="4" id="KW-1185">Reference proteome</keyword>